<feature type="transmembrane region" description="Helical" evidence="6">
    <location>
        <begin position="153"/>
        <end position="174"/>
    </location>
</feature>
<keyword evidence="3 6" id="KW-0812">Transmembrane</keyword>
<evidence type="ECO:0000256" key="2">
    <source>
        <dbReference type="ARBA" id="ARBA00022597"/>
    </source>
</evidence>
<keyword evidence="2" id="KW-0813">Transport</keyword>
<gene>
    <name evidence="7" type="ORF">HNAJ_LOCUS4018</name>
</gene>
<dbReference type="GO" id="GO:0015165">
    <property type="term" value="F:pyrimidine nucleotide-sugar transmembrane transporter activity"/>
    <property type="evidence" value="ECO:0007669"/>
    <property type="project" value="InterPro"/>
</dbReference>
<evidence type="ECO:0000256" key="1">
    <source>
        <dbReference type="ARBA" id="ARBA00004141"/>
    </source>
</evidence>
<accession>A0A0R3TAD1</accession>
<dbReference type="OrthoDB" id="6284399at2759"/>
<keyword evidence="2" id="KW-0762">Sugar transport</keyword>
<keyword evidence="8" id="KW-1185">Reference proteome</keyword>
<sequence>MESPMTTYKPLDGLQSPIISEKPDQLPQPKLPVSKVLLYSSYTIIIHLCEIDGKIPFSNAACVLVIEIFKLLLSLVMFTAEVIQEQWRVVTPKNFNSFLCNRLKREFSTEEEGSNTSSKVQLLWLLAPFAIPAIFYTITNNLGIVIQMEMDPATYQVLGNLKVFSTAILFRIIIKR</sequence>
<feature type="transmembrane region" description="Helical" evidence="6">
    <location>
        <begin position="122"/>
        <end position="147"/>
    </location>
</feature>
<dbReference type="PANTHER" id="PTHR10231">
    <property type="entry name" value="NUCLEOTIDE-SUGAR TRANSMEMBRANE TRANSPORTER"/>
    <property type="match status" value="1"/>
</dbReference>
<keyword evidence="4 6" id="KW-1133">Transmembrane helix</keyword>
<protein>
    <submittedName>
        <fullName evidence="9">Pecanex-like protein</fullName>
    </submittedName>
</protein>
<dbReference type="STRING" id="102285.A0A0R3TAD1"/>
<dbReference type="GO" id="GO:0000139">
    <property type="term" value="C:Golgi membrane"/>
    <property type="evidence" value="ECO:0007669"/>
    <property type="project" value="InterPro"/>
</dbReference>
<dbReference type="EMBL" id="UZAE01002592">
    <property type="protein sequence ID" value="VDN99877.1"/>
    <property type="molecule type" value="Genomic_DNA"/>
</dbReference>
<proteinExistence type="predicted"/>
<evidence type="ECO:0000313" key="8">
    <source>
        <dbReference type="Proteomes" id="UP000278807"/>
    </source>
</evidence>
<name>A0A0R3TAD1_RODNA</name>
<reference evidence="7 8" key="2">
    <citation type="submission" date="2018-11" db="EMBL/GenBank/DDBJ databases">
        <authorList>
            <consortium name="Pathogen Informatics"/>
        </authorList>
    </citation>
    <scope>NUCLEOTIDE SEQUENCE [LARGE SCALE GENOMIC DNA]</scope>
</reference>
<dbReference type="InterPro" id="IPR007271">
    <property type="entry name" value="Nuc_sug_transpt"/>
</dbReference>
<dbReference type="AlphaFoldDB" id="A0A0R3TAD1"/>
<evidence type="ECO:0000256" key="6">
    <source>
        <dbReference type="SAM" id="Phobius"/>
    </source>
</evidence>
<reference evidence="9" key="1">
    <citation type="submission" date="2017-02" db="UniProtKB">
        <authorList>
            <consortium name="WormBaseParasite"/>
        </authorList>
    </citation>
    <scope>IDENTIFICATION</scope>
</reference>
<evidence type="ECO:0000313" key="9">
    <source>
        <dbReference type="WBParaSite" id="HNAJ_0000402001-mRNA-1"/>
    </source>
</evidence>
<evidence type="ECO:0000313" key="7">
    <source>
        <dbReference type="EMBL" id="VDN99877.1"/>
    </source>
</evidence>
<evidence type="ECO:0000256" key="3">
    <source>
        <dbReference type="ARBA" id="ARBA00022692"/>
    </source>
</evidence>
<keyword evidence="5 6" id="KW-0472">Membrane</keyword>
<comment type="subcellular location">
    <subcellularLocation>
        <location evidence="1">Membrane</location>
        <topology evidence="1">Multi-pass membrane protein</topology>
    </subcellularLocation>
</comment>
<dbReference type="WBParaSite" id="HNAJ_0000402001-mRNA-1">
    <property type="protein sequence ID" value="HNAJ_0000402001-mRNA-1"/>
    <property type="gene ID" value="HNAJ_0000402001"/>
</dbReference>
<evidence type="ECO:0000256" key="5">
    <source>
        <dbReference type="ARBA" id="ARBA00023136"/>
    </source>
</evidence>
<dbReference type="Pfam" id="PF04142">
    <property type="entry name" value="Nuc_sug_transp"/>
    <property type="match status" value="1"/>
</dbReference>
<dbReference type="Proteomes" id="UP000278807">
    <property type="component" value="Unassembled WGS sequence"/>
</dbReference>
<organism evidence="9">
    <name type="scientific">Rodentolepis nana</name>
    <name type="common">Dwarf tapeworm</name>
    <name type="synonym">Hymenolepis nana</name>
    <dbReference type="NCBI Taxonomy" id="102285"/>
    <lineage>
        <taxon>Eukaryota</taxon>
        <taxon>Metazoa</taxon>
        <taxon>Spiralia</taxon>
        <taxon>Lophotrochozoa</taxon>
        <taxon>Platyhelminthes</taxon>
        <taxon>Cestoda</taxon>
        <taxon>Eucestoda</taxon>
        <taxon>Cyclophyllidea</taxon>
        <taxon>Hymenolepididae</taxon>
        <taxon>Rodentolepis</taxon>
    </lineage>
</organism>
<evidence type="ECO:0000256" key="4">
    <source>
        <dbReference type="ARBA" id="ARBA00022989"/>
    </source>
</evidence>